<evidence type="ECO:0008006" key="4">
    <source>
        <dbReference type="Google" id="ProtNLM"/>
    </source>
</evidence>
<feature type="compositionally biased region" description="Basic and acidic residues" evidence="1">
    <location>
        <begin position="93"/>
        <end position="112"/>
    </location>
</feature>
<dbReference type="KEGG" id="apre:CNX65_29330"/>
<organism evidence="2 3">
    <name type="scientific">Actinosynnema pretiosum</name>
    <dbReference type="NCBI Taxonomy" id="42197"/>
    <lineage>
        <taxon>Bacteria</taxon>
        <taxon>Bacillati</taxon>
        <taxon>Actinomycetota</taxon>
        <taxon>Actinomycetes</taxon>
        <taxon>Pseudonocardiales</taxon>
        <taxon>Pseudonocardiaceae</taxon>
        <taxon>Actinosynnema</taxon>
    </lineage>
</organism>
<dbReference type="Proteomes" id="UP000218505">
    <property type="component" value="Chromosome"/>
</dbReference>
<feature type="region of interest" description="Disordered" evidence="1">
    <location>
        <begin position="90"/>
        <end position="136"/>
    </location>
</feature>
<sequence>MGSLGAVADELESVCERAAECRVALLSAVDGVRWAREWWERVSAGSNDPEWAGLLACLVEVERGIDEVSLALSDGVGLVLDVVADLVGGGSDRAGDEPAEPPDRIEELRRELPPPVTPGAGQKTHGRWFGPDGKTRSAISGKDEGFALVLRTIRELGMTRGFPLRATDVEMKVAAHMRANGITSATLVINHVPCDDGMFSCDRMVPVLLPAGSALSVFGASGFRRTYHGGEQLPCPTP</sequence>
<evidence type="ECO:0000313" key="2">
    <source>
        <dbReference type="EMBL" id="ATE56885.1"/>
    </source>
</evidence>
<accession>A0A290ZD11</accession>
<evidence type="ECO:0000313" key="3">
    <source>
        <dbReference type="Proteomes" id="UP000218505"/>
    </source>
</evidence>
<name>A0A290ZD11_9PSEU</name>
<dbReference type="Pfam" id="PF14428">
    <property type="entry name" value="DddA-like"/>
    <property type="match status" value="1"/>
</dbReference>
<proteinExistence type="predicted"/>
<dbReference type="AlphaFoldDB" id="A0A290ZD11"/>
<dbReference type="EMBL" id="CP023445">
    <property type="protein sequence ID" value="ATE56885.1"/>
    <property type="molecule type" value="Genomic_DNA"/>
</dbReference>
<reference evidence="2" key="1">
    <citation type="submission" date="2017-09" db="EMBL/GenBank/DDBJ databases">
        <title>Complete Genome Sequence of ansamitocin-producing Bacterium Actinosynnema pretiosum X47.</title>
        <authorList>
            <person name="Cao G."/>
            <person name="Zong G."/>
            <person name="Zhong C."/>
            <person name="Fu J."/>
        </authorList>
    </citation>
    <scope>NUCLEOTIDE SEQUENCE [LARGE SCALE GENOMIC DNA]</scope>
    <source>
        <strain evidence="2">X47</strain>
    </source>
</reference>
<protein>
    <recommendedName>
        <fullName evidence="4">SCP1.201-like deaminase</fullName>
    </recommendedName>
</protein>
<gene>
    <name evidence="2" type="ORF">CNX65_29330</name>
</gene>
<evidence type="ECO:0000256" key="1">
    <source>
        <dbReference type="SAM" id="MobiDB-lite"/>
    </source>
</evidence>
<keyword evidence="3" id="KW-1185">Reference proteome</keyword>
<dbReference type="RefSeq" id="WP_096496633.1">
    <property type="nucleotide sequence ID" value="NZ_CP023445.1"/>
</dbReference>
<dbReference type="InterPro" id="IPR032724">
    <property type="entry name" value="SCP1.201-like"/>
</dbReference>